<dbReference type="EMBL" id="JAACQH010000159">
    <property type="protein sequence ID" value="NCS92035.1"/>
    <property type="molecule type" value="Genomic_DNA"/>
</dbReference>
<dbReference type="AlphaFoldDB" id="A0A8J7YY39"/>
<accession>A0A8J7YY39</accession>
<name>A0A8J7YY39_9ARCH</name>
<evidence type="ECO:0000313" key="2">
    <source>
        <dbReference type="Proteomes" id="UP000738826"/>
    </source>
</evidence>
<evidence type="ECO:0000313" key="1">
    <source>
        <dbReference type="EMBL" id="NCS92035.1"/>
    </source>
</evidence>
<comment type="caution">
    <text evidence="1">The sequence shown here is derived from an EMBL/GenBank/DDBJ whole genome shotgun (WGS) entry which is preliminary data.</text>
</comment>
<reference evidence="1" key="1">
    <citation type="submission" date="2019-11" db="EMBL/GenBank/DDBJ databases">
        <title>Lipid analysis of CO2-rich subsurface aquifers suggests an autotrophy-based deep biosphere with lysolipids enriched in CPR bacteria.</title>
        <authorList>
            <person name="Probst A.J."/>
            <person name="Elling F.J."/>
            <person name="Castelle C.J."/>
            <person name="Zhu Q."/>
            <person name="Elvert M."/>
            <person name="Birarda G."/>
            <person name="Holman H.-Y."/>
            <person name="Lane K.R."/>
            <person name="Ladd B."/>
            <person name="Ryan M.C."/>
            <person name="Woyke T."/>
            <person name="Hinrichs K.-U."/>
            <person name="Banfield J.F."/>
        </authorList>
    </citation>
    <scope>NUCLEOTIDE SEQUENCE</scope>
    <source>
        <strain evidence="1">CG_2015-04_33_537</strain>
    </source>
</reference>
<protein>
    <submittedName>
        <fullName evidence="1">Uncharacterized protein</fullName>
    </submittedName>
</protein>
<proteinExistence type="predicted"/>
<sequence>MNSITAKIKGIKYTPLLCRRLHTFNFNELDKALSKEATFILKIDDKNQIALSWWVSAKRTRSYLYTRVYDSLSFTGKKLTIIPIVKDEGKGGDRDFLQWDTVTLMSLLGVYVIIAYYSEATQSSRYDKKITKQRFDIDYLKNQIKKLLSYQSDALHWNLSQIDNISEIGKKALYSYAKISQKLGVEMHSKESAKKRIMELKKGKDAFMKLSRNLAEMAQKRENVTVQPKEHLDGIKGTITITNYLGGNYYFTSDEVSLHNKEIHLIDAKHTKENKLPSLGDIKDGLLKMILFTNLEDVEIDGKKFTPVPILKLTTVDTFKIESINKPQKEMLEVLKKEAKTNRFMILINKNFIHY</sequence>
<gene>
    <name evidence="1" type="ORF">GW779_06535</name>
</gene>
<organism evidence="1 2">
    <name type="scientific">Candidatus Altarchaeum hamiconexum</name>
    <dbReference type="NCBI Taxonomy" id="1803513"/>
    <lineage>
        <taxon>Archaea</taxon>
        <taxon>Candidatus Altarchaeota</taxon>
        <taxon>Candidatus Altiarchaeia</taxon>
        <taxon>Candidatus Altarchaeales</taxon>
        <taxon>Candidatus Altarchaeaceae</taxon>
        <taxon>Candidatus Altarchaeum</taxon>
    </lineage>
</organism>
<dbReference type="Proteomes" id="UP000738826">
    <property type="component" value="Unassembled WGS sequence"/>
</dbReference>